<dbReference type="RefSeq" id="WP_245675050.1">
    <property type="nucleotide sequence ID" value="NZ_FNHQ01000002.1"/>
</dbReference>
<dbReference type="PANTHER" id="PTHR39160:SF4">
    <property type="entry name" value="RESUSCITATION-PROMOTING FACTOR RPFB"/>
    <property type="match status" value="1"/>
</dbReference>
<gene>
    <name evidence="5" type="ORF">SAMN05660299_00418</name>
</gene>
<dbReference type="InterPro" id="IPR010611">
    <property type="entry name" value="3D_dom"/>
</dbReference>
<dbReference type="EMBL" id="FNHQ01000002">
    <property type="protein sequence ID" value="SDM18879.1"/>
    <property type="molecule type" value="Genomic_DNA"/>
</dbReference>
<evidence type="ECO:0000256" key="2">
    <source>
        <dbReference type="SAM" id="SignalP"/>
    </source>
</evidence>
<proteinExistence type="predicted"/>
<dbReference type="PANTHER" id="PTHR39160">
    <property type="entry name" value="CELL WALL-BINDING PROTEIN YOCH"/>
    <property type="match status" value="1"/>
</dbReference>
<dbReference type="InterPro" id="IPR051933">
    <property type="entry name" value="Resuscitation_pf_RpfB"/>
</dbReference>
<evidence type="ECO:0000259" key="3">
    <source>
        <dbReference type="Pfam" id="PF01471"/>
    </source>
</evidence>
<dbReference type="AlphaFoldDB" id="A0A1G9R6G7"/>
<evidence type="ECO:0000256" key="1">
    <source>
        <dbReference type="ARBA" id="ARBA00022729"/>
    </source>
</evidence>
<feature type="domain" description="Peptidoglycan binding-like" evidence="3">
    <location>
        <begin position="103"/>
        <end position="159"/>
    </location>
</feature>
<feature type="domain" description="Peptidoglycan binding-like" evidence="3">
    <location>
        <begin position="31"/>
        <end position="86"/>
    </location>
</feature>
<dbReference type="Gene3D" id="1.10.101.10">
    <property type="entry name" value="PGBD-like superfamily/PGBD"/>
    <property type="match status" value="2"/>
</dbReference>
<feature type="signal peptide" evidence="2">
    <location>
        <begin position="1"/>
        <end position="23"/>
    </location>
</feature>
<dbReference type="InterPro" id="IPR036366">
    <property type="entry name" value="PGBDSf"/>
</dbReference>
<evidence type="ECO:0000313" key="6">
    <source>
        <dbReference type="Proteomes" id="UP000199309"/>
    </source>
</evidence>
<dbReference type="STRING" id="349095.SAMN05660299_00418"/>
<evidence type="ECO:0000313" key="5">
    <source>
        <dbReference type="EMBL" id="SDM18879.1"/>
    </source>
</evidence>
<keyword evidence="6" id="KW-1185">Reference proteome</keyword>
<dbReference type="Gene3D" id="2.40.40.10">
    <property type="entry name" value="RlpA-like domain"/>
    <property type="match status" value="1"/>
</dbReference>
<dbReference type="GO" id="GO:0004553">
    <property type="term" value="F:hydrolase activity, hydrolyzing O-glycosyl compounds"/>
    <property type="evidence" value="ECO:0007669"/>
    <property type="project" value="InterPro"/>
</dbReference>
<keyword evidence="1 2" id="KW-0732">Signal</keyword>
<dbReference type="GO" id="GO:0009254">
    <property type="term" value="P:peptidoglycan turnover"/>
    <property type="evidence" value="ECO:0007669"/>
    <property type="project" value="InterPro"/>
</dbReference>
<dbReference type="InterPro" id="IPR036365">
    <property type="entry name" value="PGBD-like_sf"/>
</dbReference>
<name>A0A1G9R6G7_9FIRM</name>
<feature type="domain" description="3D" evidence="4">
    <location>
        <begin position="208"/>
        <end position="266"/>
    </location>
</feature>
<organism evidence="5 6">
    <name type="scientific">Megasphaera paucivorans</name>
    <dbReference type="NCBI Taxonomy" id="349095"/>
    <lineage>
        <taxon>Bacteria</taxon>
        <taxon>Bacillati</taxon>
        <taxon>Bacillota</taxon>
        <taxon>Negativicutes</taxon>
        <taxon>Veillonellales</taxon>
        <taxon>Veillonellaceae</taxon>
        <taxon>Megasphaera</taxon>
    </lineage>
</organism>
<sequence length="267" mass="27753">MKKRMITILMMLFVLSISSVSFAKLEQGMNSPEVQYMQYMLIDAGYLSNGADGVFGSGTRAAVQQFQSDHGLTVDGIVGNQTLAALVQADTSATSVVFRRGDSGDAVRDIQTRLSNNGYSVGTIDGIYGGGTANAVSTFQSSLGLAATGILDVRTERALYALGNSASLSSNTSAGGQEIVMQATAYSAHDPGNSGYTAGGHALIHGLVSVDPSVIPLGTKLYIEGYGYAVADDTGGDITGTRIDLGMNSNSEAMNFGRRDVVVHILG</sequence>
<dbReference type="Proteomes" id="UP000199309">
    <property type="component" value="Unassembled WGS sequence"/>
</dbReference>
<accession>A0A1G9R6G7</accession>
<dbReference type="InterPro" id="IPR002477">
    <property type="entry name" value="Peptidoglycan-bd-like"/>
</dbReference>
<dbReference type="GO" id="GO:0019867">
    <property type="term" value="C:outer membrane"/>
    <property type="evidence" value="ECO:0007669"/>
    <property type="project" value="InterPro"/>
</dbReference>
<reference evidence="5 6" key="1">
    <citation type="submission" date="2016-10" db="EMBL/GenBank/DDBJ databases">
        <authorList>
            <person name="de Groot N.N."/>
        </authorList>
    </citation>
    <scope>NUCLEOTIDE SEQUENCE [LARGE SCALE GENOMIC DNA]</scope>
    <source>
        <strain evidence="5 6">DSM 16981</strain>
    </source>
</reference>
<dbReference type="Pfam" id="PF06725">
    <property type="entry name" value="3D"/>
    <property type="match status" value="1"/>
</dbReference>
<dbReference type="SUPFAM" id="SSF47090">
    <property type="entry name" value="PGBD-like"/>
    <property type="match status" value="2"/>
</dbReference>
<dbReference type="Pfam" id="PF01471">
    <property type="entry name" value="PG_binding_1"/>
    <property type="match status" value="2"/>
</dbReference>
<dbReference type="SUPFAM" id="SSF50685">
    <property type="entry name" value="Barwin-like endoglucanases"/>
    <property type="match status" value="1"/>
</dbReference>
<dbReference type="InterPro" id="IPR036908">
    <property type="entry name" value="RlpA-like_sf"/>
</dbReference>
<dbReference type="CDD" id="cd22786">
    <property type="entry name" value="DPBB_YuiC-like"/>
    <property type="match status" value="1"/>
</dbReference>
<feature type="chain" id="PRO_5011546606" evidence="2">
    <location>
        <begin position="24"/>
        <end position="267"/>
    </location>
</feature>
<protein>
    <submittedName>
        <fullName evidence="5">3D (Asp-Asp-Asp) domain-containing protein</fullName>
    </submittedName>
</protein>
<evidence type="ECO:0000259" key="4">
    <source>
        <dbReference type="Pfam" id="PF06725"/>
    </source>
</evidence>